<dbReference type="PROSITE" id="PS50893">
    <property type="entry name" value="ABC_TRANSPORTER_2"/>
    <property type="match status" value="1"/>
</dbReference>
<dbReference type="InterPro" id="IPR003593">
    <property type="entry name" value="AAA+_ATPase"/>
</dbReference>
<dbReference type="GO" id="GO:0016020">
    <property type="term" value="C:membrane"/>
    <property type="evidence" value="ECO:0007669"/>
    <property type="project" value="InterPro"/>
</dbReference>
<organism evidence="7 8">
    <name type="scientific">Ancrocorticia populi</name>
    <dbReference type="NCBI Taxonomy" id="2175228"/>
    <lineage>
        <taxon>Bacteria</taxon>
        <taxon>Bacillati</taxon>
        <taxon>Actinomycetota</taxon>
        <taxon>Actinomycetes</taxon>
        <taxon>Actinomycetales</taxon>
        <taxon>Actinomycetaceae</taxon>
        <taxon>Ancrocorticia</taxon>
    </lineage>
</organism>
<keyword evidence="8" id="KW-1185">Reference proteome</keyword>
<dbReference type="GO" id="GO:0016887">
    <property type="term" value="F:ATP hydrolysis activity"/>
    <property type="evidence" value="ECO:0007669"/>
    <property type="project" value="InterPro"/>
</dbReference>
<comment type="similarity">
    <text evidence="1">Belongs to the ABC transporter superfamily.</text>
</comment>
<name>A0A2V1KA94_9ACTO</name>
<dbReference type="Proteomes" id="UP000245283">
    <property type="component" value="Unassembled WGS sequence"/>
</dbReference>
<evidence type="ECO:0000256" key="4">
    <source>
        <dbReference type="ARBA" id="ARBA00022840"/>
    </source>
</evidence>
<protein>
    <submittedName>
        <fullName evidence="7">Polysaccharide/polyol phosphate ABC transporter ATP-binding protein</fullName>
    </submittedName>
</protein>
<dbReference type="PANTHER" id="PTHR46743:SF2">
    <property type="entry name" value="TEICHOIC ACIDS EXPORT ATP-BINDING PROTEIN TAGH"/>
    <property type="match status" value="1"/>
</dbReference>
<evidence type="ECO:0000256" key="5">
    <source>
        <dbReference type="SAM" id="MobiDB-lite"/>
    </source>
</evidence>
<dbReference type="InterPro" id="IPR027417">
    <property type="entry name" value="P-loop_NTPase"/>
</dbReference>
<dbReference type="RefSeq" id="WP_109092885.1">
    <property type="nucleotide sequence ID" value="NZ_QETB01000001.1"/>
</dbReference>
<dbReference type="InterPro" id="IPR003439">
    <property type="entry name" value="ABC_transporter-like_ATP-bd"/>
</dbReference>
<dbReference type="InterPro" id="IPR017871">
    <property type="entry name" value="ABC_transporter-like_CS"/>
</dbReference>
<evidence type="ECO:0000313" key="8">
    <source>
        <dbReference type="Proteomes" id="UP000245283"/>
    </source>
</evidence>
<dbReference type="AlphaFoldDB" id="A0A2V1KA94"/>
<evidence type="ECO:0000256" key="3">
    <source>
        <dbReference type="ARBA" id="ARBA00022741"/>
    </source>
</evidence>
<proteinExistence type="inferred from homology"/>
<dbReference type="Pfam" id="PF00005">
    <property type="entry name" value="ABC_tran"/>
    <property type="match status" value="1"/>
</dbReference>
<keyword evidence="4 7" id="KW-0067">ATP-binding</keyword>
<keyword evidence="2" id="KW-0813">Transport</keyword>
<dbReference type="GO" id="GO:0005524">
    <property type="term" value="F:ATP binding"/>
    <property type="evidence" value="ECO:0007669"/>
    <property type="project" value="UniProtKB-KW"/>
</dbReference>
<feature type="region of interest" description="Disordered" evidence="5">
    <location>
        <begin position="1"/>
        <end position="25"/>
    </location>
</feature>
<keyword evidence="3" id="KW-0547">Nucleotide-binding</keyword>
<feature type="compositionally biased region" description="Low complexity" evidence="5">
    <location>
        <begin position="16"/>
        <end position="25"/>
    </location>
</feature>
<comment type="caution">
    <text evidence="7">The sequence shown here is derived from an EMBL/GenBank/DDBJ whole genome shotgun (WGS) entry which is preliminary data.</text>
</comment>
<gene>
    <name evidence="7" type="ORF">DD236_03090</name>
</gene>
<dbReference type="OrthoDB" id="9778870at2"/>
<dbReference type="SUPFAM" id="SSF52540">
    <property type="entry name" value="P-loop containing nucleoside triphosphate hydrolases"/>
    <property type="match status" value="1"/>
</dbReference>
<dbReference type="Gene3D" id="3.40.50.300">
    <property type="entry name" value="P-loop containing nucleotide triphosphate hydrolases"/>
    <property type="match status" value="1"/>
</dbReference>
<evidence type="ECO:0000313" key="7">
    <source>
        <dbReference type="EMBL" id="PWF27385.1"/>
    </source>
</evidence>
<sequence length="309" mass="32805">MAVTDKPEADEALEGSLSSGSMPGSPSVVLSHVSVTYETAVKNSLINGDQKGKGGLKRYLPGSHKQVVNAVADVSTIIRTGESVAFVGSNGAGKSTLLRTIAGVEHPTSGQILVSSQPQLQGVGAAMIPLLSGLQNIRIGCLAMGMDPEDIPEATKYVRNLAGIGDAIYRPMNTYSAGMRARLLFSINAASRPEILLIDEALGTGDATFTARAEKAMGEIRDNAGTVIMVSHFLKNVERMCERSIWMHQGKIIADGKTKEILKDYRVWANRQAKGLPEKAAAVIEKRVSTYVPVEIELVSGRDVGGSSL</sequence>
<accession>A0A2V1KA94</accession>
<dbReference type="PANTHER" id="PTHR46743">
    <property type="entry name" value="TEICHOIC ACIDS EXPORT ATP-BINDING PROTEIN TAGH"/>
    <property type="match status" value="1"/>
</dbReference>
<dbReference type="InterPro" id="IPR015860">
    <property type="entry name" value="ABC_transpr_TagH-like"/>
</dbReference>
<dbReference type="GO" id="GO:0140359">
    <property type="term" value="F:ABC-type transporter activity"/>
    <property type="evidence" value="ECO:0007669"/>
    <property type="project" value="InterPro"/>
</dbReference>
<dbReference type="SMART" id="SM00382">
    <property type="entry name" value="AAA"/>
    <property type="match status" value="1"/>
</dbReference>
<evidence type="ECO:0000259" key="6">
    <source>
        <dbReference type="PROSITE" id="PS50893"/>
    </source>
</evidence>
<dbReference type="InterPro" id="IPR050683">
    <property type="entry name" value="Bact_Polysacc_Export_ATP-bd"/>
</dbReference>
<evidence type="ECO:0000256" key="1">
    <source>
        <dbReference type="ARBA" id="ARBA00005417"/>
    </source>
</evidence>
<feature type="domain" description="ABC transporter" evidence="6">
    <location>
        <begin position="35"/>
        <end position="274"/>
    </location>
</feature>
<dbReference type="PROSITE" id="PS00211">
    <property type="entry name" value="ABC_TRANSPORTER_1"/>
    <property type="match status" value="1"/>
</dbReference>
<dbReference type="EMBL" id="QETB01000001">
    <property type="protein sequence ID" value="PWF27385.1"/>
    <property type="molecule type" value="Genomic_DNA"/>
</dbReference>
<evidence type="ECO:0000256" key="2">
    <source>
        <dbReference type="ARBA" id="ARBA00022448"/>
    </source>
</evidence>
<dbReference type="CDD" id="cd03220">
    <property type="entry name" value="ABC_KpsT_Wzt"/>
    <property type="match status" value="1"/>
</dbReference>
<reference evidence="8" key="1">
    <citation type="submission" date="2018-05" db="EMBL/GenBank/DDBJ databases">
        <authorList>
            <person name="Li Y."/>
        </authorList>
    </citation>
    <scope>NUCLEOTIDE SEQUENCE [LARGE SCALE GENOMIC DNA]</scope>
    <source>
        <strain evidence="8">sk1b4</strain>
    </source>
</reference>